<feature type="transmembrane region" description="Helical" evidence="9">
    <location>
        <begin position="431"/>
        <end position="448"/>
    </location>
</feature>
<comment type="similarity">
    <text evidence="7">Belongs to the MptA/B family.</text>
</comment>
<organism evidence="10 11">
    <name type="scientific">Parenemella sanctibonifatiensis</name>
    <dbReference type="NCBI Taxonomy" id="2016505"/>
    <lineage>
        <taxon>Bacteria</taxon>
        <taxon>Bacillati</taxon>
        <taxon>Actinomycetota</taxon>
        <taxon>Actinomycetes</taxon>
        <taxon>Propionibacteriales</taxon>
        <taxon>Propionibacteriaceae</taxon>
        <taxon>Parenemella</taxon>
    </lineage>
</organism>
<name>A0A255E7F3_9ACTN</name>
<dbReference type="Proteomes" id="UP000216533">
    <property type="component" value="Unassembled WGS sequence"/>
</dbReference>
<evidence type="ECO:0000313" key="10">
    <source>
        <dbReference type="EMBL" id="OYN87517.1"/>
    </source>
</evidence>
<feature type="transmembrane region" description="Helical" evidence="9">
    <location>
        <begin position="397"/>
        <end position="419"/>
    </location>
</feature>
<comment type="caution">
    <text evidence="10">The sequence shown here is derived from an EMBL/GenBank/DDBJ whole genome shotgun (WGS) entry which is preliminary data.</text>
</comment>
<dbReference type="RefSeq" id="WP_094450739.1">
    <property type="nucleotide sequence ID" value="NZ_NMVI01000016.1"/>
</dbReference>
<proteinExistence type="inferred from homology"/>
<dbReference type="EMBL" id="NMVI01000016">
    <property type="protein sequence ID" value="OYN87517.1"/>
    <property type="molecule type" value="Genomic_DNA"/>
</dbReference>
<feature type="transmembrane region" description="Helical" evidence="9">
    <location>
        <begin position="303"/>
        <end position="326"/>
    </location>
</feature>
<feature type="transmembrane region" description="Helical" evidence="9">
    <location>
        <begin position="26"/>
        <end position="43"/>
    </location>
</feature>
<reference evidence="10 11" key="1">
    <citation type="submission" date="2017-07" db="EMBL/GenBank/DDBJ databases">
        <title>Draft whole genome sequences of clinical Proprionibacteriaceae strains.</title>
        <authorList>
            <person name="Bernier A.-M."/>
            <person name="Bernard K."/>
            <person name="Domingo M.-C."/>
        </authorList>
    </citation>
    <scope>NUCLEOTIDE SEQUENCE [LARGE SCALE GENOMIC DNA]</scope>
    <source>
        <strain evidence="10 11">NML 160184</strain>
    </source>
</reference>
<protein>
    <recommendedName>
        <fullName evidence="12">DUF2029 domain-containing protein</fullName>
    </recommendedName>
</protein>
<evidence type="ECO:0000256" key="5">
    <source>
        <dbReference type="ARBA" id="ARBA00022989"/>
    </source>
</evidence>
<evidence type="ECO:0008006" key="12">
    <source>
        <dbReference type="Google" id="ProtNLM"/>
    </source>
</evidence>
<dbReference type="InterPro" id="IPR049829">
    <property type="entry name" value="MptA/B-like"/>
</dbReference>
<feature type="transmembrane region" description="Helical" evidence="9">
    <location>
        <begin position="454"/>
        <end position="472"/>
    </location>
</feature>
<evidence type="ECO:0000256" key="3">
    <source>
        <dbReference type="ARBA" id="ARBA00022679"/>
    </source>
</evidence>
<keyword evidence="6 9" id="KW-0472">Membrane</keyword>
<dbReference type="AlphaFoldDB" id="A0A255E7F3"/>
<feature type="transmembrane region" description="Helical" evidence="9">
    <location>
        <begin position="63"/>
        <end position="83"/>
    </location>
</feature>
<dbReference type="Pfam" id="PF26314">
    <property type="entry name" value="MptA_B_family"/>
    <property type="match status" value="1"/>
</dbReference>
<dbReference type="GO" id="GO:0016020">
    <property type="term" value="C:membrane"/>
    <property type="evidence" value="ECO:0007669"/>
    <property type="project" value="UniProtKB-SubCell"/>
</dbReference>
<evidence type="ECO:0000256" key="6">
    <source>
        <dbReference type="ARBA" id="ARBA00023136"/>
    </source>
</evidence>
<feature type="transmembrane region" description="Helical" evidence="9">
    <location>
        <begin position="367"/>
        <end position="385"/>
    </location>
</feature>
<dbReference type="NCBIfam" id="NF038066">
    <property type="entry name" value="MptB"/>
    <property type="match status" value="1"/>
</dbReference>
<gene>
    <name evidence="10" type="ORF">CGZ92_07330</name>
</gene>
<accession>A0A255E7F3</accession>
<feature type="transmembrane region" description="Helical" evidence="9">
    <location>
        <begin position="180"/>
        <end position="202"/>
    </location>
</feature>
<keyword evidence="4 9" id="KW-0812">Transmembrane</keyword>
<feature type="transmembrane region" description="Helical" evidence="9">
    <location>
        <begin position="338"/>
        <end position="355"/>
    </location>
</feature>
<dbReference type="GO" id="GO:0016757">
    <property type="term" value="F:glycosyltransferase activity"/>
    <property type="evidence" value="ECO:0007669"/>
    <property type="project" value="UniProtKB-KW"/>
</dbReference>
<evidence type="ECO:0000256" key="7">
    <source>
        <dbReference type="ARBA" id="ARBA00043987"/>
    </source>
</evidence>
<feature type="transmembrane region" description="Helical" evidence="9">
    <location>
        <begin position="214"/>
        <end position="235"/>
    </location>
</feature>
<evidence type="ECO:0000256" key="4">
    <source>
        <dbReference type="ARBA" id="ARBA00022692"/>
    </source>
</evidence>
<evidence type="ECO:0000256" key="2">
    <source>
        <dbReference type="ARBA" id="ARBA00022676"/>
    </source>
</evidence>
<evidence type="ECO:0000256" key="8">
    <source>
        <dbReference type="SAM" id="MobiDB-lite"/>
    </source>
</evidence>
<keyword evidence="5 9" id="KW-1133">Transmembrane helix</keyword>
<feature type="transmembrane region" description="Helical" evidence="9">
    <location>
        <begin position="95"/>
        <end position="113"/>
    </location>
</feature>
<feature type="region of interest" description="Disordered" evidence="8">
    <location>
        <begin position="482"/>
        <end position="511"/>
    </location>
</feature>
<evidence type="ECO:0000313" key="11">
    <source>
        <dbReference type="Proteomes" id="UP000216533"/>
    </source>
</evidence>
<keyword evidence="3" id="KW-0808">Transferase</keyword>
<sequence>MTDQGLLRRWGAELSAAWRLTPVKRGFFGAVLIVLGSLTPAFLPQASPWWTVLNVLHLASTPGTILGTVAALAGIGLLIDGWFGLRPARGQDVNPVAVLIIWSLPFLLAPPIFSHDAYSYAAQGWLVRNGLNPYDVGPGTLPGTFADQVPTVWRYTPAPYGPLSLQIAHLMVILTFNQPYLAGMMMRIPALIGVVLIVVFLPKIGRRIHADQRLIGWAAILNPVLITDFVGGAHNDSLQVGLVVFALWLAMDKRLVWAAIVVGVATAVKQPALLAAFPIGILCSTWRGWRPRAFLPVLGRCALVTLIAVATFVVISLACGLGFGWINAAGVPGSVTTVSPATVVGTVIQWVLNLLNLDPTGSVAVRWSRTIGMAIAALIVIWLAFRVAPKRPITFLAWAYIVIALGVPALHGWYMLWGGVLMPLTKLSTRMVRVIGWASVALLAYNAISLAGRNGWWALGVAAAAVLVWQVTHHERLVKNVATPDETATRRDSPVPSGDDAGEPDRSAEAQ</sequence>
<keyword evidence="2" id="KW-0328">Glycosyltransferase</keyword>
<evidence type="ECO:0000256" key="1">
    <source>
        <dbReference type="ARBA" id="ARBA00004141"/>
    </source>
</evidence>
<evidence type="ECO:0000256" key="9">
    <source>
        <dbReference type="SAM" id="Phobius"/>
    </source>
</evidence>
<comment type="subcellular location">
    <subcellularLocation>
        <location evidence="1">Membrane</location>
        <topology evidence="1">Multi-pass membrane protein</topology>
    </subcellularLocation>
</comment>